<dbReference type="EMBL" id="LAZR01017976">
    <property type="protein sequence ID" value="KKL98201.1"/>
    <property type="molecule type" value="Genomic_DNA"/>
</dbReference>
<feature type="region of interest" description="Disordered" evidence="1">
    <location>
        <begin position="1"/>
        <end position="25"/>
    </location>
</feature>
<accession>A0A0F9H5D3</accession>
<organism evidence="2">
    <name type="scientific">marine sediment metagenome</name>
    <dbReference type="NCBI Taxonomy" id="412755"/>
    <lineage>
        <taxon>unclassified sequences</taxon>
        <taxon>metagenomes</taxon>
        <taxon>ecological metagenomes</taxon>
    </lineage>
</organism>
<reference evidence="2" key="1">
    <citation type="journal article" date="2015" name="Nature">
        <title>Complex archaea that bridge the gap between prokaryotes and eukaryotes.</title>
        <authorList>
            <person name="Spang A."/>
            <person name="Saw J.H."/>
            <person name="Jorgensen S.L."/>
            <person name="Zaremba-Niedzwiedzka K."/>
            <person name="Martijn J."/>
            <person name="Lind A.E."/>
            <person name="van Eijk R."/>
            <person name="Schleper C."/>
            <person name="Guy L."/>
            <person name="Ettema T.J."/>
        </authorList>
    </citation>
    <scope>NUCLEOTIDE SEQUENCE</scope>
</reference>
<comment type="caution">
    <text evidence="2">The sequence shown here is derived from an EMBL/GenBank/DDBJ whole genome shotgun (WGS) entry which is preliminary data.</text>
</comment>
<evidence type="ECO:0000256" key="1">
    <source>
        <dbReference type="SAM" id="MobiDB-lite"/>
    </source>
</evidence>
<proteinExistence type="predicted"/>
<evidence type="ECO:0000313" key="2">
    <source>
        <dbReference type="EMBL" id="KKL98201.1"/>
    </source>
</evidence>
<protein>
    <submittedName>
        <fullName evidence="2">Uncharacterized protein</fullName>
    </submittedName>
</protein>
<sequence length="61" mass="6614">MFNLGRGLTPNTVKAPHGTGKEQGNEETLALITRAPGQIDINLWSTPMSIMPPPLDICQQL</sequence>
<dbReference type="AlphaFoldDB" id="A0A0F9H5D3"/>
<name>A0A0F9H5D3_9ZZZZ</name>
<gene>
    <name evidence="2" type="ORF">LCGC14_1826800</name>
</gene>